<name>A0A0V0GUM0_SOLCH</name>
<accession>A0A0V0GUM0</accession>
<reference evidence="1" key="1">
    <citation type="submission" date="2015-12" db="EMBL/GenBank/DDBJ databases">
        <title>Gene expression during late stages of embryo sac development: a critical building block for successful pollen-pistil interactions.</title>
        <authorList>
            <person name="Liu Y."/>
            <person name="Joly V."/>
            <person name="Sabar M."/>
            <person name="Matton D.P."/>
        </authorList>
    </citation>
    <scope>NUCLEOTIDE SEQUENCE</scope>
</reference>
<proteinExistence type="predicted"/>
<organism evidence="1">
    <name type="scientific">Solanum chacoense</name>
    <name type="common">Chaco potato</name>
    <dbReference type="NCBI Taxonomy" id="4108"/>
    <lineage>
        <taxon>Eukaryota</taxon>
        <taxon>Viridiplantae</taxon>
        <taxon>Streptophyta</taxon>
        <taxon>Embryophyta</taxon>
        <taxon>Tracheophyta</taxon>
        <taxon>Spermatophyta</taxon>
        <taxon>Magnoliopsida</taxon>
        <taxon>eudicotyledons</taxon>
        <taxon>Gunneridae</taxon>
        <taxon>Pentapetalae</taxon>
        <taxon>asterids</taxon>
        <taxon>lamiids</taxon>
        <taxon>Solanales</taxon>
        <taxon>Solanaceae</taxon>
        <taxon>Solanoideae</taxon>
        <taxon>Solaneae</taxon>
        <taxon>Solanum</taxon>
    </lineage>
</organism>
<evidence type="ECO:0000313" key="1">
    <source>
        <dbReference type="EMBL" id="JAP10891.1"/>
    </source>
</evidence>
<dbReference type="AlphaFoldDB" id="A0A0V0GUM0"/>
<dbReference type="EMBL" id="GEDG01032282">
    <property type="protein sequence ID" value="JAP10891.1"/>
    <property type="molecule type" value="Transcribed_RNA"/>
</dbReference>
<sequence length="75" mass="9045">MFIFIYIAPYPVFQNMALILKLEPDRHAKLHKFIPNHASITHPIDQYHSPLRDEENNGGHVNWRRTWYHGHSIWK</sequence>
<protein>
    <submittedName>
        <fullName evidence="1">Putative ovule protein</fullName>
    </submittedName>
</protein>